<keyword evidence="3 6" id="KW-0597">Phosphoprotein</keyword>
<evidence type="ECO:0000256" key="2">
    <source>
        <dbReference type="ARBA" id="ARBA00022500"/>
    </source>
</evidence>
<feature type="domain" description="CheB-type methylesterase" evidence="10">
    <location>
        <begin position="145"/>
        <end position="335"/>
    </location>
</feature>
<dbReference type="NCBIfam" id="NF001965">
    <property type="entry name" value="PRK00742.1"/>
    <property type="match status" value="1"/>
</dbReference>
<dbReference type="PROSITE" id="PS50110">
    <property type="entry name" value="RESPONSE_REGULATORY"/>
    <property type="match status" value="1"/>
</dbReference>
<reference evidence="11 12" key="1">
    <citation type="submission" date="2016-01" db="EMBL/GenBank/DDBJ databases">
        <authorList>
            <person name="Oliw E.H."/>
        </authorList>
    </citation>
    <scope>NUCLEOTIDE SEQUENCE [LARGE SCALE GENOMIC DNA]</scope>
    <source>
        <strain evidence="11">LMG 22029</strain>
    </source>
</reference>
<dbReference type="InterPro" id="IPR035909">
    <property type="entry name" value="CheB_C"/>
</dbReference>
<evidence type="ECO:0000256" key="8">
    <source>
        <dbReference type="PROSITE-ProRule" id="PRU00169"/>
    </source>
</evidence>
<dbReference type="Gene3D" id="3.40.50.180">
    <property type="entry name" value="Methylesterase CheB, C-terminal domain"/>
    <property type="match status" value="1"/>
</dbReference>
<dbReference type="InterPro" id="IPR008248">
    <property type="entry name" value="CheB-like"/>
</dbReference>
<dbReference type="PIRSF" id="PIRSF000876">
    <property type="entry name" value="RR_chemtxs_CheB"/>
    <property type="match status" value="1"/>
</dbReference>
<feature type="domain" description="Response regulatory" evidence="9">
    <location>
        <begin position="2"/>
        <end position="119"/>
    </location>
</feature>
<comment type="catalytic activity">
    <reaction evidence="5 6">
        <text>[protein]-L-glutamate 5-O-methyl ester + H2O = L-glutamyl-[protein] + methanol + H(+)</text>
        <dbReference type="Rhea" id="RHEA:23236"/>
        <dbReference type="Rhea" id="RHEA-COMP:10208"/>
        <dbReference type="Rhea" id="RHEA-COMP:10311"/>
        <dbReference type="ChEBI" id="CHEBI:15377"/>
        <dbReference type="ChEBI" id="CHEBI:15378"/>
        <dbReference type="ChEBI" id="CHEBI:17790"/>
        <dbReference type="ChEBI" id="CHEBI:29973"/>
        <dbReference type="ChEBI" id="CHEBI:82795"/>
        <dbReference type="EC" id="3.1.1.61"/>
    </reaction>
</comment>
<keyword evidence="4 6" id="KW-0378">Hydrolase</keyword>
<protein>
    <recommendedName>
        <fullName evidence="6">Protein-glutamate methylesterase/protein-glutamine glutaminase</fullName>
        <ecNumber evidence="6">3.1.1.61</ecNumber>
        <ecNumber evidence="6">3.5.1.44</ecNumber>
    </recommendedName>
</protein>
<sequence>MKIGIVNDMPLAVEAMRSALATRDDFEVVWVATDGEQAVDYCTAQKPDVVLMDLVMPHMDGTEATRRIMRQAPCAILIVTVDVGANAWRVYEAMGAGALDAVDTPALAGPDAKRGIAALIAKIDQIGAQQRAKAAANPLDAAPRITSGTALLAIGASAGGPGALAVLLAALPADFTPATVIVQHVDQAFAVGMADWLNAQSRLPVRVAREGDRPEPGKVLLAATNDHLHFGAGNRLAYTEDPMSTPYRPSIDVFFNSVVARWNGNAVGVLLTGMGRDGAAGLAAMRANGYHTIAQDEATCAVYGMPKAAAAINAAVSILPLQNIANAVVGAFASSRRRGI</sequence>
<comment type="function">
    <text evidence="6">Involved in chemotaxis. Part of a chemotaxis signal transduction system that modulates chemotaxis in response to various stimuli. Catalyzes the demethylation of specific methylglutamate residues introduced into the chemoreceptors (methyl-accepting chemotaxis proteins or MCP) by CheR. Also mediates the irreversible deamidation of specific glutamine residues to glutamic acid.</text>
</comment>
<comment type="subcellular location">
    <subcellularLocation>
        <location evidence="6">Cytoplasm</location>
    </subcellularLocation>
</comment>
<name>A0A158GNH1_CABSO</name>
<evidence type="ECO:0000313" key="12">
    <source>
        <dbReference type="Proteomes" id="UP000054893"/>
    </source>
</evidence>
<dbReference type="GO" id="GO:0005737">
    <property type="term" value="C:cytoplasm"/>
    <property type="evidence" value="ECO:0007669"/>
    <property type="project" value="UniProtKB-SubCell"/>
</dbReference>
<dbReference type="Pfam" id="PF00072">
    <property type="entry name" value="Response_reg"/>
    <property type="match status" value="1"/>
</dbReference>
<evidence type="ECO:0000256" key="4">
    <source>
        <dbReference type="ARBA" id="ARBA00022801"/>
    </source>
</evidence>
<dbReference type="GO" id="GO:0008984">
    <property type="term" value="F:protein-glutamate methylesterase activity"/>
    <property type="evidence" value="ECO:0007669"/>
    <property type="project" value="UniProtKB-UniRule"/>
</dbReference>
<dbReference type="EC" id="3.5.1.44" evidence="6"/>
<feature type="modified residue" description="4-aspartylphosphate" evidence="6 8">
    <location>
        <position position="53"/>
    </location>
</feature>
<proteinExistence type="inferred from homology"/>
<dbReference type="InterPro" id="IPR001789">
    <property type="entry name" value="Sig_transdc_resp-reg_receiver"/>
</dbReference>
<evidence type="ECO:0000259" key="10">
    <source>
        <dbReference type="PROSITE" id="PS50122"/>
    </source>
</evidence>
<feature type="active site" evidence="6 7">
    <location>
        <position position="277"/>
    </location>
</feature>
<dbReference type="GO" id="GO:0000156">
    <property type="term" value="F:phosphorelay response regulator activity"/>
    <property type="evidence" value="ECO:0007669"/>
    <property type="project" value="InterPro"/>
</dbReference>
<evidence type="ECO:0000256" key="6">
    <source>
        <dbReference type="HAMAP-Rule" id="MF_00099"/>
    </source>
</evidence>
<feature type="active site" evidence="6 7">
    <location>
        <position position="184"/>
    </location>
</feature>
<evidence type="ECO:0000256" key="3">
    <source>
        <dbReference type="ARBA" id="ARBA00022553"/>
    </source>
</evidence>
<dbReference type="RefSeq" id="WP_060856251.1">
    <property type="nucleotide sequence ID" value="NZ_FCOC02000008.1"/>
</dbReference>
<keyword evidence="1 6" id="KW-0963">Cytoplasm</keyword>
<gene>
    <name evidence="6" type="primary">cheB</name>
    <name evidence="11" type="ORF">AWB64_03094</name>
</gene>
<feature type="active site" evidence="6 7">
    <location>
        <position position="157"/>
    </location>
</feature>
<comment type="PTM">
    <text evidence="6">Phosphorylated by CheA. Phosphorylation of the N-terminal regulatory domain activates the methylesterase activity.</text>
</comment>
<evidence type="ECO:0000313" key="11">
    <source>
        <dbReference type="EMBL" id="SAL32940.1"/>
    </source>
</evidence>
<dbReference type="Pfam" id="PF01339">
    <property type="entry name" value="CheB_methylest"/>
    <property type="match status" value="1"/>
</dbReference>
<organism evidence="11 12">
    <name type="scientific">Caballeronia sordidicola</name>
    <name type="common">Burkholderia sordidicola</name>
    <dbReference type="NCBI Taxonomy" id="196367"/>
    <lineage>
        <taxon>Bacteria</taxon>
        <taxon>Pseudomonadati</taxon>
        <taxon>Pseudomonadota</taxon>
        <taxon>Betaproteobacteria</taxon>
        <taxon>Burkholderiales</taxon>
        <taxon>Burkholderiaceae</taxon>
        <taxon>Caballeronia</taxon>
    </lineage>
</organism>
<dbReference type="PROSITE" id="PS50122">
    <property type="entry name" value="CHEB"/>
    <property type="match status" value="1"/>
</dbReference>
<dbReference type="GO" id="GO:0006935">
    <property type="term" value="P:chemotaxis"/>
    <property type="evidence" value="ECO:0007669"/>
    <property type="project" value="UniProtKB-UniRule"/>
</dbReference>
<keyword evidence="2 6" id="KW-0145">Chemotaxis</keyword>
<comment type="catalytic activity">
    <reaction evidence="6">
        <text>L-glutaminyl-[protein] + H2O = L-glutamyl-[protein] + NH4(+)</text>
        <dbReference type="Rhea" id="RHEA:16441"/>
        <dbReference type="Rhea" id="RHEA-COMP:10207"/>
        <dbReference type="Rhea" id="RHEA-COMP:10208"/>
        <dbReference type="ChEBI" id="CHEBI:15377"/>
        <dbReference type="ChEBI" id="CHEBI:28938"/>
        <dbReference type="ChEBI" id="CHEBI:29973"/>
        <dbReference type="ChEBI" id="CHEBI:30011"/>
        <dbReference type="EC" id="3.5.1.44"/>
    </reaction>
</comment>
<dbReference type="Gene3D" id="3.40.50.2300">
    <property type="match status" value="1"/>
</dbReference>
<accession>A0A158GNH1</accession>
<evidence type="ECO:0000256" key="7">
    <source>
        <dbReference type="PROSITE-ProRule" id="PRU00050"/>
    </source>
</evidence>
<dbReference type="PANTHER" id="PTHR42872:SF6">
    <property type="entry name" value="PROTEIN-GLUTAMATE METHYLESTERASE_PROTEIN-GLUTAMINE GLUTAMINASE"/>
    <property type="match status" value="1"/>
</dbReference>
<evidence type="ECO:0000259" key="9">
    <source>
        <dbReference type="PROSITE" id="PS50110"/>
    </source>
</evidence>
<dbReference type="HAMAP" id="MF_00099">
    <property type="entry name" value="CheB_chemtxs"/>
    <property type="match status" value="1"/>
</dbReference>
<dbReference type="Proteomes" id="UP000054893">
    <property type="component" value="Unassembled WGS sequence"/>
</dbReference>
<dbReference type="EMBL" id="FCOC02000008">
    <property type="protein sequence ID" value="SAL32940.1"/>
    <property type="molecule type" value="Genomic_DNA"/>
</dbReference>
<dbReference type="OrthoDB" id="9793421at2"/>
<comment type="domain">
    <text evidence="6">Contains a C-terminal catalytic domain, and an N-terminal region which modulates catalytic activity.</text>
</comment>
<dbReference type="InterPro" id="IPR011006">
    <property type="entry name" value="CheY-like_superfamily"/>
</dbReference>
<dbReference type="SUPFAM" id="SSF52172">
    <property type="entry name" value="CheY-like"/>
    <property type="match status" value="1"/>
</dbReference>
<dbReference type="AlphaFoldDB" id="A0A158GNH1"/>
<dbReference type="SUPFAM" id="SSF52738">
    <property type="entry name" value="Methylesterase CheB, C-terminal domain"/>
    <property type="match status" value="1"/>
</dbReference>
<dbReference type="InterPro" id="IPR000673">
    <property type="entry name" value="Sig_transdc_resp-reg_Me-estase"/>
</dbReference>
<dbReference type="CDD" id="cd17541">
    <property type="entry name" value="REC_CheB-like"/>
    <property type="match status" value="1"/>
</dbReference>
<evidence type="ECO:0000256" key="5">
    <source>
        <dbReference type="ARBA" id="ARBA00048267"/>
    </source>
</evidence>
<dbReference type="PANTHER" id="PTHR42872">
    <property type="entry name" value="PROTEIN-GLUTAMATE METHYLESTERASE/PROTEIN-GLUTAMINE GLUTAMINASE"/>
    <property type="match status" value="1"/>
</dbReference>
<dbReference type="NCBIfam" id="NF009206">
    <property type="entry name" value="PRK12555.1"/>
    <property type="match status" value="1"/>
</dbReference>
<dbReference type="CDD" id="cd16432">
    <property type="entry name" value="CheB_Rec"/>
    <property type="match status" value="1"/>
</dbReference>
<dbReference type="EC" id="3.1.1.61" evidence="6"/>
<comment type="similarity">
    <text evidence="6">Belongs to the CheB family.</text>
</comment>
<dbReference type="GO" id="GO:0050568">
    <property type="term" value="F:protein-glutamine glutaminase activity"/>
    <property type="evidence" value="ECO:0007669"/>
    <property type="project" value="UniProtKB-UniRule"/>
</dbReference>
<evidence type="ECO:0000256" key="1">
    <source>
        <dbReference type="ARBA" id="ARBA00022490"/>
    </source>
</evidence>
<dbReference type="SMART" id="SM00448">
    <property type="entry name" value="REC"/>
    <property type="match status" value="1"/>
</dbReference>